<name>A0A2I0TQS4_LIMLA</name>
<gene>
    <name evidence="2" type="ORF">llap_13603</name>
</gene>
<feature type="region of interest" description="Disordered" evidence="1">
    <location>
        <begin position="37"/>
        <end position="125"/>
    </location>
</feature>
<keyword evidence="3" id="KW-1185">Reference proteome</keyword>
<sequence length="125" mass="13578">MVAATGPLHRVVLHIPEELLLQLAILEEQGLLPVLPLPPHATETLAPSTACSLSTIPLPRDQQSHHEPPRPGRGWTASAFWESENPSSGKKEKEKGLGRGEGEGQQKVGGNKETEPNYPHGQKIY</sequence>
<protein>
    <submittedName>
        <fullName evidence="2">Uncharacterized protein</fullName>
    </submittedName>
</protein>
<feature type="compositionally biased region" description="Polar residues" evidence="1">
    <location>
        <begin position="45"/>
        <end position="55"/>
    </location>
</feature>
<reference evidence="3" key="2">
    <citation type="submission" date="2017-12" db="EMBL/GenBank/DDBJ databases">
        <title>Genome sequence of the Bar-tailed Godwit (Limosa lapponica baueri).</title>
        <authorList>
            <person name="Lima N.C.B."/>
            <person name="Parody-Merino A.M."/>
            <person name="Battley P.F."/>
            <person name="Fidler A.E."/>
            <person name="Prosdocimi F."/>
        </authorList>
    </citation>
    <scope>NUCLEOTIDE SEQUENCE [LARGE SCALE GENOMIC DNA]</scope>
</reference>
<reference evidence="3" key="1">
    <citation type="submission" date="2017-11" db="EMBL/GenBank/DDBJ databases">
        <authorList>
            <person name="Lima N.C."/>
            <person name="Parody-Merino A.M."/>
            <person name="Battley P.F."/>
            <person name="Fidler A.E."/>
            <person name="Prosdocimi F."/>
        </authorList>
    </citation>
    <scope>NUCLEOTIDE SEQUENCE [LARGE SCALE GENOMIC DNA]</scope>
</reference>
<organism evidence="2 3">
    <name type="scientific">Limosa lapponica baueri</name>
    <dbReference type="NCBI Taxonomy" id="1758121"/>
    <lineage>
        <taxon>Eukaryota</taxon>
        <taxon>Metazoa</taxon>
        <taxon>Chordata</taxon>
        <taxon>Craniata</taxon>
        <taxon>Vertebrata</taxon>
        <taxon>Euteleostomi</taxon>
        <taxon>Archelosauria</taxon>
        <taxon>Archosauria</taxon>
        <taxon>Dinosauria</taxon>
        <taxon>Saurischia</taxon>
        <taxon>Theropoda</taxon>
        <taxon>Coelurosauria</taxon>
        <taxon>Aves</taxon>
        <taxon>Neognathae</taxon>
        <taxon>Neoaves</taxon>
        <taxon>Charadriiformes</taxon>
        <taxon>Scolopacidae</taxon>
        <taxon>Limosa</taxon>
    </lineage>
</organism>
<evidence type="ECO:0000256" key="1">
    <source>
        <dbReference type="SAM" id="MobiDB-lite"/>
    </source>
</evidence>
<dbReference type="AlphaFoldDB" id="A0A2I0TQS4"/>
<accession>A0A2I0TQS4</accession>
<dbReference type="Proteomes" id="UP000233556">
    <property type="component" value="Unassembled WGS sequence"/>
</dbReference>
<evidence type="ECO:0000313" key="3">
    <source>
        <dbReference type="Proteomes" id="UP000233556"/>
    </source>
</evidence>
<proteinExistence type="predicted"/>
<feature type="compositionally biased region" description="Basic and acidic residues" evidence="1">
    <location>
        <begin position="89"/>
        <end position="115"/>
    </location>
</feature>
<dbReference type="EMBL" id="KZ507871">
    <property type="protein sequence ID" value="PKU36093.1"/>
    <property type="molecule type" value="Genomic_DNA"/>
</dbReference>
<evidence type="ECO:0000313" key="2">
    <source>
        <dbReference type="EMBL" id="PKU36093.1"/>
    </source>
</evidence>